<sequence length="170" mass="19197">MRSLLLASVGCSDDEPLLAYAWARIRVAEDDFIYTGRAFLSLLASVEEEWGGLDNPWFRLPGEDPTSKGSLTERILKSLYCAETIEFESVIDPAKLIMARILLHHHYEQKCTELNEDPNVSNYLSQGKGVASVAIDAILEGTYGRYDRNTSAKARKKRLIITPRNYQIRS</sequence>
<accession>A0A6A6ZBQ9</accession>
<dbReference type="EMBL" id="MU006259">
    <property type="protein sequence ID" value="KAF2818143.1"/>
    <property type="molecule type" value="Genomic_DNA"/>
</dbReference>
<organism evidence="1 2">
    <name type="scientific">Ophiobolus disseminans</name>
    <dbReference type="NCBI Taxonomy" id="1469910"/>
    <lineage>
        <taxon>Eukaryota</taxon>
        <taxon>Fungi</taxon>
        <taxon>Dikarya</taxon>
        <taxon>Ascomycota</taxon>
        <taxon>Pezizomycotina</taxon>
        <taxon>Dothideomycetes</taxon>
        <taxon>Pleosporomycetidae</taxon>
        <taxon>Pleosporales</taxon>
        <taxon>Pleosporineae</taxon>
        <taxon>Phaeosphaeriaceae</taxon>
        <taxon>Ophiobolus</taxon>
    </lineage>
</organism>
<evidence type="ECO:0000313" key="1">
    <source>
        <dbReference type="EMBL" id="KAF2818143.1"/>
    </source>
</evidence>
<proteinExistence type="predicted"/>
<reference evidence="1" key="1">
    <citation type="journal article" date="2020" name="Stud. Mycol.">
        <title>101 Dothideomycetes genomes: a test case for predicting lifestyles and emergence of pathogens.</title>
        <authorList>
            <person name="Haridas S."/>
            <person name="Albert R."/>
            <person name="Binder M."/>
            <person name="Bloem J."/>
            <person name="Labutti K."/>
            <person name="Salamov A."/>
            <person name="Andreopoulos B."/>
            <person name="Baker S."/>
            <person name="Barry K."/>
            <person name="Bills G."/>
            <person name="Bluhm B."/>
            <person name="Cannon C."/>
            <person name="Castanera R."/>
            <person name="Culley D."/>
            <person name="Daum C."/>
            <person name="Ezra D."/>
            <person name="Gonzalez J."/>
            <person name="Henrissat B."/>
            <person name="Kuo A."/>
            <person name="Liang C."/>
            <person name="Lipzen A."/>
            <person name="Lutzoni F."/>
            <person name="Magnuson J."/>
            <person name="Mondo S."/>
            <person name="Nolan M."/>
            <person name="Ohm R."/>
            <person name="Pangilinan J."/>
            <person name="Park H.-J."/>
            <person name="Ramirez L."/>
            <person name="Alfaro M."/>
            <person name="Sun H."/>
            <person name="Tritt A."/>
            <person name="Yoshinaga Y."/>
            <person name="Zwiers L.-H."/>
            <person name="Turgeon B."/>
            <person name="Goodwin S."/>
            <person name="Spatafora J."/>
            <person name="Crous P."/>
            <person name="Grigoriev I."/>
        </authorList>
    </citation>
    <scope>NUCLEOTIDE SEQUENCE</scope>
    <source>
        <strain evidence="1">CBS 113818</strain>
    </source>
</reference>
<keyword evidence="2" id="KW-1185">Reference proteome</keyword>
<dbReference type="AlphaFoldDB" id="A0A6A6ZBQ9"/>
<evidence type="ECO:0000313" key="2">
    <source>
        <dbReference type="Proteomes" id="UP000799424"/>
    </source>
</evidence>
<dbReference type="Proteomes" id="UP000799424">
    <property type="component" value="Unassembled WGS sequence"/>
</dbReference>
<gene>
    <name evidence="1" type="ORF">CC86DRAFT_399382</name>
</gene>
<protein>
    <submittedName>
        <fullName evidence="1">Uncharacterized protein</fullName>
    </submittedName>
</protein>
<dbReference type="OrthoDB" id="3759427at2759"/>
<name>A0A6A6ZBQ9_9PLEO</name>